<organism evidence="2 3">
    <name type="scientific">Corynebacterium mendelii</name>
    <dbReference type="NCBI Taxonomy" id="2765362"/>
    <lineage>
        <taxon>Bacteria</taxon>
        <taxon>Bacillati</taxon>
        <taxon>Actinomycetota</taxon>
        <taxon>Actinomycetes</taxon>
        <taxon>Mycobacteriales</taxon>
        <taxon>Corynebacteriaceae</taxon>
        <taxon>Corynebacterium</taxon>
    </lineage>
</organism>
<dbReference type="AlphaFoldDB" id="A0A939DYI3"/>
<comment type="caution">
    <text evidence="2">The sequence shown here is derived from an EMBL/GenBank/DDBJ whole genome shotgun (WGS) entry which is preliminary data.</text>
</comment>
<name>A0A939DYI3_9CORY</name>
<dbReference type="Pfam" id="PF18731">
    <property type="entry name" value="HEPN_Swt1"/>
    <property type="match status" value="1"/>
</dbReference>
<dbReference type="InterPro" id="IPR041650">
    <property type="entry name" value="HEPN_Swt1"/>
</dbReference>
<reference evidence="2" key="1">
    <citation type="submission" date="2021-03" db="EMBL/GenBank/DDBJ databases">
        <authorList>
            <person name="Sun Q."/>
        </authorList>
    </citation>
    <scope>NUCLEOTIDE SEQUENCE</scope>
    <source>
        <strain evidence="2">CCM 8862</strain>
    </source>
</reference>
<gene>
    <name evidence="2" type="ORF">JZY06_00690</name>
</gene>
<dbReference type="Proteomes" id="UP000664332">
    <property type="component" value="Unassembled WGS sequence"/>
</dbReference>
<proteinExistence type="predicted"/>
<evidence type="ECO:0000313" key="2">
    <source>
        <dbReference type="EMBL" id="MBN9643154.1"/>
    </source>
</evidence>
<feature type="domain" description="Swt1-like HEPN" evidence="1">
    <location>
        <begin position="26"/>
        <end position="63"/>
    </location>
</feature>
<keyword evidence="3" id="KW-1185">Reference proteome</keyword>
<dbReference type="EMBL" id="JAFLEQ010000003">
    <property type="protein sequence ID" value="MBN9643154.1"/>
    <property type="molecule type" value="Genomic_DNA"/>
</dbReference>
<evidence type="ECO:0000313" key="3">
    <source>
        <dbReference type="Proteomes" id="UP000664332"/>
    </source>
</evidence>
<accession>A0A939DYI3</accession>
<protein>
    <recommendedName>
        <fullName evidence="1">Swt1-like HEPN domain-containing protein</fullName>
    </recommendedName>
</protein>
<sequence>MQQRMITESLGRYRYPFSTGGGTIVSSLGSELRTVRNRWAHHDTFDELEAFRTADSVVTLLKHFGDREGKAAAEKIRDGAFRALVPASGVLSAPPE</sequence>
<evidence type="ECO:0000259" key="1">
    <source>
        <dbReference type="Pfam" id="PF18731"/>
    </source>
</evidence>